<dbReference type="GO" id="GO:0003700">
    <property type="term" value="F:DNA-binding transcription factor activity"/>
    <property type="evidence" value="ECO:0007669"/>
    <property type="project" value="TreeGrafter"/>
</dbReference>
<sequence>MQQNETMKAASALTGTPDGGEGPRIGRPPVLSHDQRRDVLIRAAGRVFLRDGFAGATMEKVAGEAGMSKRTLYRFFPDKRSALEALLSAHDHRPPMAPYAHRPGDDPREEIRRCLTSLTNYLLDPVQIGLTRLIIAEAPQYPELANSFEGLEIGGVIAHVGERFRRLVSDGAIHAENPEELADLMIGSLVNPWQILALASQDQSRPRPEEIAARIERIIDIFSDALGLELSRSVE</sequence>
<reference evidence="7 8" key="1">
    <citation type="submission" date="2020-08" db="EMBL/GenBank/DDBJ databases">
        <title>Genomic Encyclopedia of Type Strains, Phase IV (KMG-IV): sequencing the most valuable type-strain genomes for metagenomic binning, comparative biology and taxonomic classification.</title>
        <authorList>
            <person name="Goeker M."/>
        </authorList>
    </citation>
    <scope>NUCLEOTIDE SEQUENCE [LARGE SCALE GENOMIC DNA]</scope>
    <source>
        <strain evidence="7 8">DSM 28760</strain>
    </source>
</reference>
<dbReference type="RefSeq" id="WP_183753506.1">
    <property type="nucleotide sequence ID" value="NZ_JACICC010000006.1"/>
</dbReference>
<comment type="caution">
    <text evidence="7">The sequence shown here is derived from an EMBL/GenBank/DDBJ whole genome shotgun (WGS) entry which is preliminary data.</text>
</comment>
<dbReference type="InterPro" id="IPR036271">
    <property type="entry name" value="Tet_transcr_reg_TetR-rel_C_sf"/>
</dbReference>
<protein>
    <submittedName>
        <fullName evidence="7">AcrR family transcriptional regulator</fullName>
    </submittedName>
</protein>
<dbReference type="PANTHER" id="PTHR30055">
    <property type="entry name" value="HTH-TYPE TRANSCRIPTIONAL REGULATOR RUTR"/>
    <property type="match status" value="1"/>
</dbReference>
<dbReference type="InterPro" id="IPR039536">
    <property type="entry name" value="TetR_C_Proteobacteria"/>
</dbReference>
<dbReference type="SUPFAM" id="SSF46689">
    <property type="entry name" value="Homeodomain-like"/>
    <property type="match status" value="1"/>
</dbReference>
<keyword evidence="8" id="KW-1185">Reference proteome</keyword>
<dbReference type="PANTHER" id="PTHR30055:SF234">
    <property type="entry name" value="HTH-TYPE TRANSCRIPTIONAL REGULATOR BETI"/>
    <property type="match status" value="1"/>
</dbReference>
<dbReference type="InterPro" id="IPR009057">
    <property type="entry name" value="Homeodomain-like_sf"/>
</dbReference>
<evidence type="ECO:0000256" key="3">
    <source>
        <dbReference type="ARBA" id="ARBA00023163"/>
    </source>
</evidence>
<evidence type="ECO:0000256" key="5">
    <source>
        <dbReference type="SAM" id="MobiDB-lite"/>
    </source>
</evidence>
<feature type="DNA-binding region" description="H-T-H motif" evidence="4">
    <location>
        <begin position="57"/>
        <end position="76"/>
    </location>
</feature>
<feature type="region of interest" description="Disordered" evidence="5">
    <location>
        <begin position="1"/>
        <end position="32"/>
    </location>
</feature>
<feature type="domain" description="HTH tetR-type" evidence="6">
    <location>
        <begin position="34"/>
        <end position="94"/>
    </location>
</feature>
<keyword evidence="2 4" id="KW-0238">DNA-binding</keyword>
<dbReference type="InterPro" id="IPR001647">
    <property type="entry name" value="HTH_TetR"/>
</dbReference>
<dbReference type="PROSITE" id="PS50977">
    <property type="entry name" value="HTH_TETR_2"/>
    <property type="match status" value="1"/>
</dbReference>
<name>A0A7W5Z5Q8_9HYPH</name>
<dbReference type="PRINTS" id="PR00455">
    <property type="entry name" value="HTHTETR"/>
</dbReference>
<dbReference type="Gene3D" id="1.10.357.10">
    <property type="entry name" value="Tetracycline Repressor, domain 2"/>
    <property type="match status" value="1"/>
</dbReference>
<dbReference type="Pfam" id="PF14246">
    <property type="entry name" value="TetR_C_7"/>
    <property type="match status" value="1"/>
</dbReference>
<proteinExistence type="predicted"/>
<evidence type="ECO:0000256" key="1">
    <source>
        <dbReference type="ARBA" id="ARBA00023015"/>
    </source>
</evidence>
<dbReference type="Proteomes" id="UP000537592">
    <property type="component" value="Unassembled WGS sequence"/>
</dbReference>
<keyword evidence="1" id="KW-0805">Transcription regulation</keyword>
<accession>A0A7W5Z5Q8</accession>
<dbReference type="SUPFAM" id="SSF48498">
    <property type="entry name" value="Tetracyclin repressor-like, C-terminal domain"/>
    <property type="match status" value="1"/>
</dbReference>
<evidence type="ECO:0000313" key="7">
    <source>
        <dbReference type="EMBL" id="MBB3810494.1"/>
    </source>
</evidence>
<dbReference type="InterPro" id="IPR050109">
    <property type="entry name" value="HTH-type_TetR-like_transc_reg"/>
</dbReference>
<dbReference type="AlphaFoldDB" id="A0A7W5Z5Q8"/>
<evidence type="ECO:0000259" key="6">
    <source>
        <dbReference type="PROSITE" id="PS50977"/>
    </source>
</evidence>
<dbReference type="EMBL" id="JACICC010000006">
    <property type="protein sequence ID" value="MBB3810494.1"/>
    <property type="molecule type" value="Genomic_DNA"/>
</dbReference>
<gene>
    <name evidence="7" type="ORF">FHS81_002595</name>
</gene>
<evidence type="ECO:0000256" key="2">
    <source>
        <dbReference type="ARBA" id="ARBA00023125"/>
    </source>
</evidence>
<dbReference type="GO" id="GO:0000976">
    <property type="term" value="F:transcription cis-regulatory region binding"/>
    <property type="evidence" value="ECO:0007669"/>
    <property type="project" value="TreeGrafter"/>
</dbReference>
<keyword evidence="3" id="KW-0804">Transcription</keyword>
<organism evidence="7 8">
    <name type="scientific">Pseudochelatococcus contaminans</name>
    <dbReference type="NCBI Taxonomy" id="1538103"/>
    <lineage>
        <taxon>Bacteria</taxon>
        <taxon>Pseudomonadati</taxon>
        <taxon>Pseudomonadota</taxon>
        <taxon>Alphaproteobacteria</taxon>
        <taxon>Hyphomicrobiales</taxon>
        <taxon>Chelatococcaceae</taxon>
        <taxon>Pseudochelatococcus</taxon>
    </lineage>
</organism>
<evidence type="ECO:0000313" key="8">
    <source>
        <dbReference type="Proteomes" id="UP000537592"/>
    </source>
</evidence>
<dbReference type="Pfam" id="PF00440">
    <property type="entry name" value="TetR_N"/>
    <property type="match status" value="1"/>
</dbReference>
<evidence type="ECO:0000256" key="4">
    <source>
        <dbReference type="PROSITE-ProRule" id="PRU00335"/>
    </source>
</evidence>